<accession>Q9PF64</accession>
<reference evidence="1 2" key="1">
    <citation type="journal article" date="2000" name="Nature">
        <title>The genome sequence of the plant pathogen Xylella fastidiosa.</title>
        <authorList>
            <person name="Simpson A.J."/>
            <person name="Reinach F.C."/>
            <person name="Arruda P."/>
            <person name="Abreu F.A."/>
            <person name="Acencio M."/>
            <person name="Alvarenga R."/>
            <person name="Alves L.M."/>
            <person name="Araya J.E."/>
            <person name="Baia G.S."/>
            <person name="Baptista C.S."/>
            <person name="Barros M.H."/>
            <person name="Bonaccorsi E.D."/>
            <person name="Bordin S."/>
            <person name="Bove J.M."/>
            <person name="Briones M.R."/>
            <person name="Bueno M.R."/>
            <person name="Camargo A.A."/>
            <person name="Camargo L.E."/>
            <person name="Carraro D.M."/>
            <person name="Carrer H."/>
            <person name="Colauto N.B."/>
            <person name="Colombo C."/>
            <person name="Costa F.F."/>
            <person name="Costa M.C."/>
            <person name="Costa-Neto C.M."/>
            <person name="Coutinho L.L."/>
            <person name="Cristofani M."/>
            <person name="Dias-Neto E."/>
            <person name="Docena C."/>
            <person name="El-Dorry H."/>
            <person name="Facincani A.P."/>
            <person name="Ferreira A.J."/>
            <person name="Ferreira V.C."/>
            <person name="Ferro J.A."/>
            <person name="Fraga J.S."/>
            <person name="Franca S.C."/>
            <person name="Franco M.C."/>
            <person name="Frohme M."/>
            <person name="Furlan L.R."/>
            <person name="Garnier M."/>
            <person name="Goldman G.H."/>
            <person name="Goldman M.H."/>
            <person name="Gomes S.L."/>
            <person name="Gruber A."/>
            <person name="Ho P.L."/>
            <person name="Hoheisel J.D."/>
            <person name="Junqueira M.L."/>
            <person name="Kemper E.L."/>
            <person name="Kitajima J.P."/>
            <person name="Krieger J.E."/>
            <person name="Kuramae E.E."/>
            <person name="Laigret F."/>
            <person name="Lambais M.R."/>
            <person name="Leite L.C."/>
            <person name="Lemos E.G."/>
            <person name="Lemos M.V."/>
            <person name="Lopes S.A."/>
            <person name="Lopes C.R."/>
            <person name="Machado J.A."/>
            <person name="Machado M.A."/>
            <person name="Madeira A.M."/>
            <person name="Madeira H.M."/>
            <person name="Marino C.L."/>
            <person name="Marques M.V."/>
            <person name="Martins E.A."/>
            <person name="Martins E.M."/>
            <person name="Matsukuma A.Y."/>
            <person name="Menck C.F."/>
            <person name="Miracca E.C."/>
            <person name="Miyaki C.Y."/>
            <person name="Monteriro-Vitorello C.B."/>
            <person name="Moon D.H."/>
            <person name="Nagai M.A."/>
            <person name="Nascimento A.L."/>
            <person name="Netto L.E."/>
            <person name="Nhani A.Jr."/>
            <person name="Nobrega F.G."/>
            <person name="Nunes L.R."/>
            <person name="Oliveira M.A."/>
            <person name="de Oliveira M.C."/>
            <person name="de Oliveira R.C."/>
            <person name="Palmieri D.A."/>
            <person name="Paris A."/>
            <person name="Peixoto B.R."/>
            <person name="Pereira G.A."/>
            <person name="Pereira H.A.Jr."/>
            <person name="Pesquero J.B."/>
            <person name="Quaggio R.B."/>
            <person name="Roberto P.G."/>
            <person name="Rodrigues V."/>
            <person name="de M Rosa A.J."/>
            <person name="de Rosa V.E.Jr."/>
            <person name="de Sa R.G."/>
            <person name="Santelli R.V."/>
            <person name="Sawasaki H.E."/>
            <person name="da Silva A.C."/>
            <person name="da Silva A.M."/>
            <person name="da Silva F.R."/>
            <person name="da Silva W.A.Jr."/>
            <person name="da Silveira J.F."/>
            <person name="Silvestri M.L."/>
            <person name="Siqueira W.J."/>
            <person name="de Souza A.A."/>
            <person name="de Souza A.P."/>
            <person name="Terenzi M.F."/>
            <person name="Truffi D."/>
            <person name="Tsai S.M."/>
            <person name="Tsuhako M.H."/>
            <person name="Vallada H."/>
            <person name="Van Sluys M.A."/>
            <person name="Verjovski-Almeida S."/>
            <person name="Vettore A.L."/>
            <person name="Zago M.A."/>
            <person name="Zatz M."/>
            <person name="Meidanis J."/>
            <person name="Setubal J.C."/>
        </authorList>
    </citation>
    <scope>NUCLEOTIDE SEQUENCE [LARGE SCALE GENOMIC DNA]</scope>
    <source>
        <strain evidence="1 2">9a5c</strain>
    </source>
</reference>
<gene>
    <name evidence="1" type="ordered locus">XF_0814</name>
</gene>
<evidence type="ECO:0000313" key="2">
    <source>
        <dbReference type="Proteomes" id="UP000000812"/>
    </source>
</evidence>
<dbReference type="AlphaFoldDB" id="Q9PF64"/>
<dbReference type="KEGG" id="xfa:XF_0814"/>
<dbReference type="HOGENOM" id="CLU_3124329_0_0_6"/>
<name>Q9PF64_XYLFA</name>
<organism evidence="1 2">
    <name type="scientific">Xylella fastidiosa (strain 9a5c)</name>
    <dbReference type="NCBI Taxonomy" id="160492"/>
    <lineage>
        <taxon>Bacteria</taxon>
        <taxon>Pseudomonadati</taxon>
        <taxon>Pseudomonadota</taxon>
        <taxon>Gammaproteobacteria</taxon>
        <taxon>Lysobacterales</taxon>
        <taxon>Lysobacteraceae</taxon>
        <taxon>Xylella</taxon>
    </lineage>
</organism>
<dbReference type="PIR" id="A82759">
    <property type="entry name" value="A82759"/>
</dbReference>
<proteinExistence type="predicted"/>
<protein>
    <submittedName>
        <fullName evidence="1">Uncharacterized protein</fullName>
    </submittedName>
</protein>
<dbReference type="STRING" id="160492.XF_0814"/>
<dbReference type="Proteomes" id="UP000000812">
    <property type="component" value="Chromosome"/>
</dbReference>
<sequence length="50" mass="5778">MLQPKPFLHGCLLLLREGDTIFFDLRPRRNNRVNAAEVCDAHRIPTFVGE</sequence>
<evidence type="ECO:0000313" key="1">
    <source>
        <dbReference type="EMBL" id="AAF83624.1"/>
    </source>
</evidence>
<dbReference type="EMBL" id="AE003849">
    <property type="protein sequence ID" value="AAF83624.1"/>
    <property type="molecule type" value="Genomic_DNA"/>
</dbReference>